<dbReference type="EMBL" id="GEEE01000246">
    <property type="protein sequence ID" value="JAP62979.1"/>
    <property type="molecule type" value="Transcribed_RNA"/>
</dbReference>
<dbReference type="GO" id="GO:0005789">
    <property type="term" value="C:endoplasmic reticulum membrane"/>
    <property type="evidence" value="ECO:0007669"/>
    <property type="project" value="UniProtKB-SubCell"/>
</dbReference>
<keyword evidence="6 7" id="KW-0472">Membrane</keyword>
<organism evidence="9">
    <name type="scientific">Schistocephalus solidus</name>
    <name type="common">Tapeworm</name>
    <dbReference type="NCBI Taxonomy" id="70667"/>
    <lineage>
        <taxon>Eukaryota</taxon>
        <taxon>Metazoa</taxon>
        <taxon>Spiralia</taxon>
        <taxon>Lophotrochozoa</taxon>
        <taxon>Platyhelminthes</taxon>
        <taxon>Cestoda</taxon>
        <taxon>Eucestoda</taxon>
        <taxon>Diphyllobothriidea</taxon>
        <taxon>Diphyllobothriidae</taxon>
        <taxon>Schistocephalus</taxon>
    </lineage>
</organism>
<evidence type="ECO:0000256" key="8">
    <source>
        <dbReference type="SAM" id="MobiDB-lite"/>
    </source>
</evidence>
<feature type="transmembrane region" description="Helical" evidence="7">
    <location>
        <begin position="156"/>
        <end position="188"/>
    </location>
</feature>
<sequence>MTGNDFSDVYYGIPRLTRYWLTGTIVLSLLGKLGLINLFWLILDWSKFFYEFQIWRPVTALFFYPVTPQTGFHFLINLYFLYTYSSRLETVEFSGRPAEYVFLLLVNWITLTVIGFLMSFYLLFEPMVLSVMYVWCQMNREAVVQFWFGTQFKALYFPWALVVFNIIIRGSALMELVGIFVGHVYYFFAHQYPQEFGGPLLLKTPGFLYRIFPSTRGAVSGFGIPPPQMQRDSGPRGFPGRGNVLGRDY</sequence>
<feature type="region of interest" description="Disordered" evidence="8">
    <location>
        <begin position="227"/>
        <end position="249"/>
    </location>
</feature>
<dbReference type="InterPro" id="IPR007599">
    <property type="entry name" value="DER1"/>
</dbReference>
<feature type="transmembrane region" description="Helical" evidence="7">
    <location>
        <begin position="20"/>
        <end position="42"/>
    </location>
</feature>
<dbReference type="SUPFAM" id="SSF144091">
    <property type="entry name" value="Rhomboid-like"/>
    <property type="match status" value="1"/>
</dbReference>
<evidence type="ECO:0000256" key="6">
    <source>
        <dbReference type="ARBA" id="ARBA00023136"/>
    </source>
</evidence>
<feature type="transmembrane region" description="Helical" evidence="7">
    <location>
        <begin position="102"/>
        <end position="124"/>
    </location>
</feature>
<comment type="subcellular location">
    <subcellularLocation>
        <location evidence="1 7">Endoplasmic reticulum membrane</location>
        <topology evidence="1 7">Multi-pass membrane protein</topology>
    </subcellularLocation>
</comment>
<evidence type="ECO:0000256" key="3">
    <source>
        <dbReference type="ARBA" id="ARBA00022692"/>
    </source>
</evidence>
<comment type="similarity">
    <text evidence="2 7">Belongs to the derlin family.</text>
</comment>
<evidence type="ECO:0000256" key="4">
    <source>
        <dbReference type="ARBA" id="ARBA00022824"/>
    </source>
</evidence>
<dbReference type="PANTHER" id="PTHR11009">
    <property type="entry name" value="DER1-LIKE PROTEIN, DERLIN"/>
    <property type="match status" value="1"/>
</dbReference>
<reference evidence="9" key="1">
    <citation type="submission" date="2016-01" db="EMBL/GenBank/DDBJ databases">
        <title>Reference transcriptome for the parasite Schistocephalus solidus: insights into the molecular evolution of parasitism.</title>
        <authorList>
            <person name="Hebert F.O."/>
            <person name="Grambauer S."/>
            <person name="Barber I."/>
            <person name="Landry C.R."/>
            <person name="Aubin-Horth N."/>
        </authorList>
    </citation>
    <scope>NUCLEOTIDE SEQUENCE</scope>
</reference>
<dbReference type="InterPro" id="IPR035952">
    <property type="entry name" value="Rhomboid-like_sf"/>
</dbReference>
<feature type="transmembrane region" description="Helical" evidence="7">
    <location>
        <begin position="62"/>
        <end position="82"/>
    </location>
</feature>
<evidence type="ECO:0000256" key="1">
    <source>
        <dbReference type="ARBA" id="ARBA00004477"/>
    </source>
</evidence>
<evidence type="ECO:0000256" key="5">
    <source>
        <dbReference type="ARBA" id="ARBA00022989"/>
    </source>
</evidence>
<evidence type="ECO:0000313" key="9">
    <source>
        <dbReference type="EMBL" id="JAP62979.1"/>
    </source>
</evidence>
<evidence type="ECO:0000256" key="2">
    <source>
        <dbReference type="ARBA" id="ARBA00008917"/>
    </source>
</evidence>
<comment type="function">
    <text evidence="7">May be involved in the degradation of misfolded endoplasmic reticulum (ER) luminal proteins.</text>
</comment>
<evidence type="ECO:0000256" key="7">
    <source>
        <dbReference type="RuleBase" id="RU363059"/>
    </source>
</evidence>
<dbReference type="AlphaFoldDB" id="A0A0V0JBA1"/>
<keyword evidence="5 7" id="KW-1133">Transmembrane helix</keyword>
<dbReference type="GO" id="GO:0006950">
    <property type="term" value="P:response to stress"/>
    <property type="evidence" value="ECO:0007669"/>
    <property type="project" value="UniProtKB-ARBA"/>
</dbReference>
<dbReference type="Pfam" id="PF04511">
    <property type="entry name" value="DER1"/>
    <property type="match status" value="1"/>
</dbReference>
<protein>
    <recommendedName>
        <fullName evidence="7">Derlin</fullName>
    </recommendedName>
</protein>
<keyword evidence="3 7" id="KW-0812">Transmembrane</keyword>
<accession>A0A0V0JBA1</accession>
<keyword evidence="4 7" id="KW-0256">Endoplasmic reticulum</keyword>
<name>A0A0V0JBA1_SCHSO</name>
<proteinExistence type="inferred from homology"/>
<gene>
    <name evidence="9" type="primary">DERL1</name>
    <name evidence="9" type="ORF">TR167440</name>
</gene>